<feature type="signal peptide" evidence="2">
    <location>
        <begin position="1"/>
        <end position="20"/>
    </location>
</feature>
<reference evidence="3 4" key="1">
    <citation type="submission" date="2018-08" db="EMBL/GenBank/DDBJ databases">
        <title>Genomic Encyclopedia of Type Strains, Phase III (KMG-III): the genomes of soil and plant-associated and newly described type strains.</title>
        <authorList>
            <person name="Whitman W."/>
        </authorList>
    </citation>
    <scope>NUCLEOTIDE SEQUENCE [LARGE SCALE GENOMIC DNA]</scope>
    <source>
        <strain evidence="3 4">325-5</strain>
    </source>
</reference>
<name>A0A3D9S4G6_9FLAO</name>
<organism evidence="3 4">
    <name type="scientific">Lutibacter oceani</name>
    <dbReference type="NCBI Taxonomy" id="1853311"/>
    <lineage>
        <taxon>Bacteria</taxon>
        <taxon>Pseudomonadati</taxon>
        <taxon>Bacteroidota</taxon>
        <taxon>Flavobacteriia</taxon>
        <taxon>Flavobacteriales</taxon>
        <taxon>Flavobacteriaceae</taxon>
        <taxon>Lutibacter</taxon>
    </lineage>
</organism>
<dbReference type="RefSeq" id="WP_115878157.1">
    <property type="nucleotide sequence ID" value="NZ_QTTQ01000009.1"/>
</dbReference>
<proteinExistence type="predicted"/>
<sequence>MKRLLSSFLMLLFCVEVVHSQSVNLAVNNPEQEFSNFQVFVQQAKTDKNRIDLDGVEMYNFYTIQKNNKQKTGWILLGSGAALMTAAIVWGSSDDKDSFGFSDNFDTQAILFLTGGVTSIASIPFFVSSGTNKRKAILTLNNATTNFKSVAANNYVILGLKVYL</sequence>
<dbReference type="Proteomes" id="UP000256429">
    <property type="component" value="Unassembled WGS sequence"/>
</dbReference>
<feature type="transmembrane region" description="Helical" evidence="1">
    <location>
        <begin position="109"/>
        <end position="127"/>
    </location>
</feature>
<accession>A0A3D9S4G6</accession>
<keyword evidence="2" id="KW-0732">Signal</keyword>
<dbReference type="EMBL" id="QTTQ01000009">
    <property type="protein sequence ID" value="REE83452.1"/>
    <property type="molecule type" value="Genomic_DNA"/>
</dbReference>
<evidence type="ECO:0000313" key="3">
    <source>
        <dbReference type="EMBL" id="REE83452.1"/>
    </source>
</evidence>
<protein>
    <submittedName>
        <fullName evidence="3">Uncharacterized protein</fullName>
    </submittedName>
</protein>
<keyword evidence="1" id="KW-0472">Membrane</keyword>
<keyword evidence="1" id="KW-0812">Transmembrane</keyword>
<comment type="caution">
    <text evidence="3">The sequence shown here is derived from an EMBL/GenBank/DDBJ whole genome shotgun (WGS) entry which is preliminary data.</text>
</comment>
<dbReference type="AlphaFoldDB" id="A0A3D9S4G6"/>
<keyword evidence="4" id="KW-1185">Reference proteome</keyword>
<dbReference type="OrthoDB" id="1446008at2"/>
<evidence type="ECO:0000256" key="1">
    <source>
        <dbReference type="SAM" id="Phobius"/>
    </source>
</evidence>
<feature type="chain" id="PRO_5017821607" evidence="2">
    <location>
        <begin position="21"/>
        <end position="164"/>
    </location>
</feature>
<keyword evidence="1" id="KW-1133">Transmembrane helix</keyword>
<evidence type="ECO:0000313" key="4">
    <source>
        <dbReference type="Proteomes" id="UP000256429"/>
    </source>
</evidence>
<evidence type="ECO:0000256" key="2">
    <source>
        <dbReference type="SAM" id="SignalP"/>
    </source>
</evidence>
<gene>
    <name evidence="3" type="ORF">BX611_0743</name>
</gene>